<dbReference type="Gene3D" id="1.10.287.130">
    <property type="match status" value="1"/>
</dbReference>
<evidence type="ECO:0000256" key="12">
    <source>
        <dbReference type="SAM" id="Phobius"/>
    </source>
</evidence>
<keyword evidence="9" id="KW-0902">Two-component regulatory system</keyword>
<dbReference type="GO" id="GO:0005524">
    <property type="term" value="F:ATP binding"/>
    <property type="evidence" value="ECO:0007669"/>
    <property type="project" value="UniProtKB-KW"/>
</dbReference>
<feature type="transmembrane region" description="Helical" evidence="12">
    <location>
        <begin position="209"/>
        <end position="232"/>
    </location>
</feature>
<feature type="domain" description="Histidine kinase" evidence="13">
    <location>
        <begin position="546"/>
        <end position="765"/>
    </location>
</feature>
<dbReference type="CDD" id="cd00082">
    <property type="entry name" value="HisKA"/>
    <property type="match status" value="1"/>
</dbReference>
<evidence type="ECO:0000256" key="2">
    <source>
        <dbReference type="ARBA" id="ARBA00004370"/>
    </source>
</evidence>
<dbReference type="GO" id="GO:0000155">
    <property type="term" value="F:phosphorelay sensor kinase activity"/>
    <property type="evidence" value="ECO:0007669"/>
    <property type="project" value="InterPro"/>
</dbReference>
<dbReference type="InterPro" id="IPR000014">
    <property type="entry name" value="PAS"/>
</dbReference>
<evidence type="ECO:0000256" key="5">
    <source>
        <dbReference type="ARBA" id="ARBA00022679"/>
    </source>
</evidence>
<keyword evidence="4" id="KW-0597">Phosphoprotein</keyword>
<accession>A0A2M8RH76</accession>
<keyword evidence="8" id="KW-0067">ATP-binding</keyword>
<evidence type="ECO:0000256" key="3">
    <source>
        <dbReference type="ARBA" id="ARBA00012438"/>
    </source>
</evidence>
<dbReference type="PRINTS" id="PR00344">
    <property type="entry name" value="BCTRLSENSOR"/>
</dbReference>
<dbReference type="InterPro" id="IPR036890">
    <property type="entry name" value="HATPase_C_sf"/>
</dbReference>
<dbReference type="PROSITE" id="PS50109">
    <property type="entry name" value="HIS_KIN"/>
    <property type="match status" value="1"/>
</dbReference>
<evidence type="ECO:0000256" key="4">
    <source>
        <dbReference type="ARBA" id="ARBA00022553"/>
    </source>
</evidence>
<evidence type="ECO:0000256" key="7">
    <source>
        <dbReference type="ARBA" id="ARBA00022777"/>
    </source>
</evidence>
<dbReference type="InterPro" id="IPR036097">
    <property type="entry name" value="HisK_dim/P_sf"/>
</dbReference>
<dbReference type="OrthoDB" id="9801651at2"/>
<dbReference type="SUPFAM" id="SSF55785">
    <property type="entry name" value="PYP-like sensor domain (PAS domain)"/>
    <property type="match status" value="2"/>
</dbReference>
<dbReference type="InterPro" id="IPR003661">
    <property type="entry name" value="HisK_dim/P_dom"/>
</dbReference>
<organism evidence="15 16">
    <name type="scientific">Bradyrhizobium forestalis</name>
    <dbReference type="NCBI Taxonomy" id="1419263"/>
    <lineage>
        <taxon>Bacteria</taxon>
        <taxon>Pseudomonadati</taxon>
        <taxon>Pseudomonadota</taxon>
        <taxon>Alphaproteobacteria</taxon>
        <taxon>Hyphomicrobiales</taxon>
        <taxon>Nitrobacteraceae</taxon>
        <taxon>Bradyrhizobium</taxon>
    </lineage>
</organism>
<dbReference type="Pfam" id="PF00512">
    <property type="entry name" value="HisKA"/>
    <property type="match status" value="1"/>
</dbReference>
<evidence type="ECO:0000313" key="16">
    <source>
        <dbReference type="Proteomes" id="UP000231194"/>
    </source>
</evidence>
<evidence type="ECO:0000259" key="14">
    <source>
        <dbReference type="PROSITE" id="PS50113"/>
    </source>
</evidence>
<evidence type="ECO:0000256" key="6">
    <source>
        <dbReference type="ARBA" id="ARBA00022741"/>
    </source>
</evidence>
<evidence type="ECO:0000256" key="10">
    <source>
        <dbReference type="ARBA" id="ARBA00023136"/>
    </source>
</evidence>
<evidence type="ECO:0000256" key="9">
    <source>
        <dbReference type="ARBA" id="ARBA00023012"/>
    </source>
</evidence>
<dbReference type="FunFam" id="3.30.565.10:FF:000006">
    <property type="entry name" value="Sensor histidine kinase WalK"/>
    <property type="match status" value="1"/>
</dbReference>
<keyword evidence="7 15" id="KW-0418">Kinase</keyword>
<dbReference type="SMART" id="SM00086">
    <property type="entry name" value="PAC"/>
    <property type="match status" value="1"/>
</dbReference>
<reference evidence="15 16" key="1">
    <citation type="submission" date="2017-11" db="EMBL/GenBank/DDBJ databases">
        <title>Bradyrhizobium forestalis sp. nov., an efficient nitrogen-fixing bacterium isolated from nodules of forest legume species in the Amazon.</title>
        <authorList>
            <person name="Costa E.M."/>
            <person name="Guimaraes A."/>
            <person name="Carvalho T.S."/>
            <person name="Rodrigues T.L."/>
            <person name="Ribeiro P.R.A."/>
            <person name="Lebbe L."/>
            <person name="Willems A."/>
            <person name="Moreira F.M.S."/>
        </authorList>
    </citation>
    <scope>NUCLEOTIDE SEQUENCE [LARGE SCALE GENOMIC DNA]</scope>
    <source>
        <strain evidence="15 16">INPA54B</strain>
    </source>
</reference>
<dbReference type="SUPFAM" id="SSF55874">
    <property type="entry name" value="ATPase domain of HSP90 chaperone/DNA topoisomerase II/histidine kinase"/>
    <property type="match status" value="1"/>
</dbReference>
<feature type="domain" description="PAC" evidence="14">
    <location>
        <begin position="322"/>
        <end position="374"/>
    </location>
</feature>
<dbReference type="InterPro" id="IPR035965">
    <property type="entry name" value="PAS-like_dom_sf"/>
</dbReference>
<dbReference type="Gene3D" id="3.30.450.20">
    <property type="entry name" value="PAS domain"/>
    <property type="match status" value="2"/>
</dbReference>
<dbReference type="CDD" id="cd16922">
    <property type="entry name" value="HATPase_EvgS-ArcB-TorS-like"/>
    <property type="match status" value="1"/>
</dbReference>
<dbReference type="RefSeq" id="WP_100230306.1">
    <property type="nucleotide sequence ID" value="NZ_PGVG01000001.1"/>
</dbReference>
<evidence type="ECO:0000256" key="8">
    <source>
        <dbReference type="ARBA" id="ARBA00022840"/>
    </source>
</evidence>
<dbReference type="Gene3D" id="3.30.565.10">
    <property type="entry name" value="Histidine kinase-like ATPase, C-terminal domain"/>
    <property type="match status" value="1"/>
</dbReference>
<comment type="subcellular location">
    <subcellularLocation>
        <location evidence="2">Membrane</location>
    </subcellularLocation>
</comment>
<dbReference type="InterPro" id="IPR001610">
    <property type="entry name" value="PAC"/>
</dbReference>
<name>A0A2M8RH76_9BRAD</name>
<keyword evidence="11" id="KW-0175">Coiled coil</keyword>
<keyword evidence="6" id="KW-0547">Nucleotide-binding</keyword>
<dbReference type="FunFam" id="1.10.287.130:FF:000038">
    <property type="entry name" value="Sensory transduction histidine kinase"/>
    <property type="match status" value="1"/>
</dbReference>
<dbReference type="InterPro" id="IPR000700">
    <property type="entry name" value="PAS-assoc_C"/>
</dbReference>
<keyword evidence="12" id="KW-1133">Transmembrane helix</keyword>
<dbReference type="AlphaFoldDB" id="A0A2M8RH76"/>
<sequence length="776" mass="85463">MSRADAASACVQSDSIKGLAQSIAKPAYHRLLIAEPALRRAVPTLIIAFLITICLGAFVQVVDQTRQKRLVIRHDISALADLLAERIDRLVSVRQERLKNIESLPTLLPDLIPSWATASGRHVIVTSAGIDRRILARIPADSDPAGNDRLLDAITTAQLIAAPPRDGNIADMTLPSGNAAMATSRQIKSLPGFVTVIQERNEPIWGSDAALSVTLSATTGFVVLILGFAFHWQSTRAREGDLINDAVRGRIDTALNRGRCGLWDWDLSRGRIFWSQSMFSMLGLDGRNELLTFGEVNALVKSDDIDLFAIADQLISEKIDHIDQTFRMQHVDGHWIWLRVRCEKTCGATDSSVHLIGIAVDITEQKSLAEKTVEADLRLRDAIETIPEAFVLWDASDRLVLCNSHFQRLHKLPDSAVIPGTSYETVLEVGRMPEVRTRHNETAAQGPGARTFEAQLDDGSWLHISERRTKDGGYVSVGTDITRIKEHEQKLVDNDLRLRATVIDLKRSQAALERQAVELADLAEKYQREKTRAEEANQTKSKFLANMSHELRTPLNAIIGFSEIMGSGMFGELGSEKYQEYCEDILTSGHYLLEVINDILDMSKIEAGRMKLDMEELDLSKTLAESLRVVTGRAQDKHLTLDADIAKSISVVADRRATKQIIVNLLSNAVKFTPDGGRVVVRSRQLDDRIVLMIADTGIGIAPHSLARLGRPFEQVESQLTKTYHGSGLGLAIARSLAQLHGGSMRLRSKIEVGTVVRVTLPRDAIKAASGISAAA</sequence>
<dbReference type="InterPro" id="IPR004358">
    <property type="entry name" value="Sig_transdc_His_kin-like_C"/>
</dbReference>
<evidence type="ECO:0000313" key="15">
    <source>
        <dbReference type="EMBL" id="PJG57180.1"/>
    </source>
</evidence>
<keyword evidence="12" id="KW-0812">Transmembrane</keyword>
<evidence type="ECO:0000256" key="11">
    <source>
        <dbReference type="SAM" id="Coils"/>
    </source>
</evidence>
<dbReference type="SMART" id="SM00388">
    <property type="entry name" value="HisKA"/>
    <property type="match status" value="1"/>
</dbReference>
<dbReference type="InterPro" id="IPR003594">
    <property type="entry name" value="HATPase_dom"/>
</dbReference>
<dbReference type="GO" id="GO:0005886">
    <property type="term" value="C:plasma membrane"/>
    <property type="evidence" value="ECO:0007669"/>
    <property type="project" value="TreeGrafter"/>
</dbReference>
<dbReference type="GO" id="GO:0009927">
    <property type="term" value="F:histidine phosphotransfer kinase activity"/>
    <property type="evidence" value="ECO:0007669"/>
    <property type="project" value="TreeGrafter"/>
</dbReference>
<dbReference type="Pfam" id="PF02518">
    <property type="entry name" value="HATPase_c"/>
    <property type="match status" value="1"/>
</dbReference>
<dbReference type="Pfam" id="PF08447">
    <property type="entry name" value="PAS_3"/>
    <property type="match status" value="1"/>
</dbReference>
<dbReference type="Gene3D" id="2.10.70.100">
    <property type="match status" value="1"/>
</dbReference>
<dbReference type="EC" id="2.7.13.3" evidence="3"/>
<gene>
    <name evidence="15" type="ORF">CVM73_01895</name>
</gene>
<dbReference type="PANTHER" id="PTHR43047:SF72">
    <property type="entry name" value="OSMOSENSING HISTIDINE PROTEIN KINASE SLN1"/>
    <property type="match status" value="1"/>
</dbReference>
<dbReference type="EMBL" id="PGVG01000001">
    <property type="protein sequence ID" value="PJG57180.1"/>
    <property type="molecule type" value="Genomic_DNA"/>
</dbReference>
<dbReference type="SMART" id="SM00091">
    <property type="entry name" value="PAS"/>
    <property type="match status" value="2"/>
</dbReference>
<feature type="transmembrane region" description="Helical" evidence="12">
    <location>
        <begin position="41"/>
        <end position="62"/>
    </location>
</feature>
<keyword evidence="5" id="KW-0808">Transferase</keyword>
<protein>
    <recommendedName>
        <fullName evidence="3">histidine kinase</fullName>
        <ecNumber evidence="3">2.7.13.3</ecNumber>
    </recommendedName>
</protein>
<dbReference type="InterPro" id="IPR013655">
    <property type="entry name" value="PAS_fold_3"/>
</dbReference>
<feature type="coiled-coil region" evidence="11">
    <location>
        <begin position="505"/>
        <end position="539"/>
    </location>
</feature>
<comment type="catalytic activity">
    <reaction evidence="1">
        <text>ATP + protein L-histidine = ADP + protein N-phospho-L-histidine.</text>
        <dbReference type="EC" id="2.7.13.3"/>
    </reaction>
</comment>
<comment type="caution">
    <text evidence="15">The sequence shown here is derived from an EMBL/GenBank/DDBJ whole genome shotgun (WGS) entry which is preliminary data.</text>
</comment>
<evidence type="ECO:0000256" key="1">
    <source>
        <dbReference type="ARBA" id="ARBA00000085"/>
    </source>
</evidence>
<proteinExistence type="predicted"/>
<dbReference type="SUPFAM" id="SSF47384">
    <property type="entry name" value="Homodimeric domain of signal transducing histidine kinase"/>
    <property type="match status" value="1"/>
</dbReference>
<dbReference type="PROSITE" id="PS50113">
    <property type="entry name" value="PAC"/>
    <property type="match status" value="1"/>
</dbReference>
<evidence type="ECO:0000259" key="13">
    <source>
        <dbReference type="PROSITE" id="PS50109"/>
    </source>
</evidence>
<dbReference type="Pfam" id="PF12860">
    <property type="entry name" value="PAS_7"/>
    <property type="match status" value="1"/>
</dbReference>
<dbReference type="PANTHER" id="PTHR43047">
    <property type="entry name" value="TWO-COMPONENT HISTIDINE PROTEIN KINASE"/>
    <property type="match status" value="1"/>
</dbReference>
<keyword evidence="10 12" id="KW-0472">Membrane</keyword>
<dbReference type="CDD" id="cd00130">
    <property type="entry name" value="PAS"/>
    <property type="match status" value="1"/>
</dbReference>
<keyword evidence="16" id="KW-1185">Reference proteome</keyword>
<dbReference type="InterPro" id="IPR005467">
    <property type="entry name" value="His_kinase_dom"/>
</dbReference>
<dbReference type="Proteomes" id="UP000231194">
    <property type="component" value="Unassembled WGS sequence"/>
</dbReference>
<dbReference type="SMART" id="SM00387">
    <property type="entry name" value="HATPase_c"/>
    <property type="match status" value="1"/>
</dbReference>